<dbReference type="InterPro" id="IPR053140">
    <property type="entry name" value="GDSL_Rv0518-like"/>
</dbReference>
<dbReference type="PANTHER" id="PTHR43784:SF2">
    <property type="entry name" value="GDSL-LIKE LIPASE_ACYLHYDROLASE, PUTATIVE (AFU_ORTHOLOGUE AFUA_2G00820)-RELATED"/>
    <property type="match status" value="1"/>
</dbReference>
<dbReference type="Proteomes" id="UP000252167">
    <property type="component" value="Unassembled WGS sequence"/>
</dbReference>
<accession>A0A365YIA6</accession>
<feature type="domain" description="SGNH hydrolase-type esterase" evidence="1">
    <location>
        <begin position="7"/>
        <end position="182"/>
    </location>
</feature>
<evidence type="ECO:0000313" key="3">
    <source>
        <dbReference type="Proteomes" id="UP000252167"/>
    </source>
</evidence>
<proteinExistence type="predicted"/>
<sequence length="281" mass="32858">MGRLFVAVGDSFTEGVGDWEPRLPNGVRGWADRVAKQLSKADPSWRYANLAIRSRRLDRIINEQIDAAIALKPDVISFYAGGNDILELRQDMDRFLDRYEAAVDRLASSGAQILLFTGFDIPVHPALVPFKHRNWKFNDRVRQLARKHPDTVTLVDYWAWDIYHDQRMWDIDKLHMNRAGHRYMAIRILEILGSQHQLEFQPLEDIRRLSPVQLLQRDIEWIRQWVLPMFGRRLRGITLGDSLEPRWETPIYPAKGMKKQFRRRQRAAAELLHGDAEGSVR</sequence>
<dbReference type="EMBL" id="POAF01000003">
    <property type="protein sequence ID" value="RBM01773.1"/>
    <property type="molecule type" value="Genomic_DNA"/>
</dbReference>
<gene>
    <name evidence="2" type="ORF">C1H84_07990</name>
</gene>
<dbReference type="InterPro" id="IPR036514">
    <property type="entry name" value="SGNH_hydro_sf"/>
</dbReference>
<evidence type="ECO:0000259" key="1">
    <source>
        <dbReference type="Pfam" id="PF13472"/>
    </source>
</evidence>
<comment type="caution">
    <text evidence="2">The sequence shown here is derived from an EMBL/GenBank/DDBJ whole genome shotgun (WGS) entry which is preliminary data.</text>
</comment>
<dbReference type="Gene3D" id="3.40.50.1110">
    <property type="entry name" value="SGNH hydrolase"/>
    <property type="match status" value="1"/>
</dbReference>
<dbReference type="PANTHER" id="PTHR43784">
    <property type="entry name" value="GDSL-LIKE LIPASE/ACYLHYDROLASE, PUTATIVE (AFU_ORTHOLOGUE AFUA_2G00820)-RELATED"/>
    <property type="match status" value="1"/>
</dbReference>
<dbReference type="InterPro" id="IPR013830">
    <property type="entry name" value="SGNH_hydro"/>
</dbReference>
<dbReference type="CDD" id="cd01832">
    <property type="entry name" value="SGNH_hydrolase_like_1"/>
    <property type="match status" value="1"/>
</dbReference>
<organism evidence="2 3">
    <name type="scientific">Glutamicibacter soli</name>
    <dbReference type="NCBI Taxonomy" id="453836"/>
    <lineage>
        <taxon>Bacteria</taxon>
        <taxon>Bacillati</taxon>
        <taxon>Actinomycetota</taxon>
        <taxon>Actinomycetes</taxon>
        <taxon>Micrococcales</taxon>
        <taxon>Micrococcaceae</taxon>
        <taxon>Glutamicibacter</taxon>
    </lineage>
</organism>
<reference evidence="2 3" key="1">
    <citation type="submission" date="2018-01" db="EMBL/GenBank/DDBJ databases">
        <title>Glutamicibacter soli strain NHPC-3 Whole genome sequence and assembly.</title>
        <authorList>
            <person name="Choudhury P."/>
            <person name="Gupta D."/>
            <person name="Sengupta K."/>
            <person name="Jawed A."/>
            <person name="Sultana N."/>
            <person name="Saha P."/>
        </authorList>
    </citation>
    <scope>NUCLEOTIDE SEQUENCE [LARGE SCALE GENOMIC DNA]</scope>
    <source>
        <strain evidence="2 3">NHPC-3</strain>
    </source>
</reference>
<evidence type="ECO:0000313" key="2">
    <source>
        <dbReference type="EMBL" id="RBM01773.1"/>
    </source>
</evidence>
<name>A0A365YIA6_9MICC</name>
<protein>
    <submittedName>
        <fullName evidence="2">Lipase</fullName>
    </submittedName>
</protein>
<keyword evidence="3" id="KW-1185">Reference proteome</keyword>
<dbReference type="AlphaFoldDB" id="A0A365YIA6"/>
<dbReference type="RefSeq" id="WP_113607069.1">
    <property type="nucleotide sequence ID" value="NZ_POAF01000003.1"/>
</dbReference>
<dbReference type="Pfam" id="PF13472">
    <property type="entry name" value="Lipase_GDSL_2"/>
    <property type="match status" value="1"/>
</dbReference>
<dbReference type="SUPFAM" id="SSF52266">
    <property type="entry name" value="SGNH hydrolase"/>
    <property type="match status" value="1"/>
</dbReference>